<organism evidence="3 4">
    <name type="scientific">Roseovarius spongiae</name>
    <dbReference type="NCBI Taxonomy" id="2320272"/>
    <lineage>
        <taxon>Bacteria</taxon>
        <taxon>Pseudomonadati</taxon>
        <taxon>Pseudomonadota</taxon>
        <taxon>Alphaproteobacteria</taxon>
        <taxon>Rhodobacterales</taxon>
        <taxon>Roseobacteraceae</taxon>
        <taxon>Roseovarius</taxon>
    </lineage>
</organism>
<dbReference type="SUPFAM" id="SSF51735">
    <property type="entry name" value="NAD(P)-binding Rossmann-fold domains"/>
    <property type="match status" value="1"/>
</dbReference>
<comment type="caution">
    <text evidence="3">The sequence shown here is derived from an EMBL/GenBank/DDBJ whole genome shotgun (WGS) entry which is preliminary data.</text>
</comment>
<dbReference type="InterPro" id="IPR036291">
    <property type="entry name" value="NAD(P)-bd_dom_sf"/>
</dbReference>
<dbReference type="FunFam" id="3.40.50.720:FF:000084">
    <property type="entry name" value="Short-chain dehydrogenase reductase"/>
    <property type="match status" value="1"/>
</dbReference>
<comment type="similarity">
    <text evidence="1">Belongs to the short-chain dehydrogenases/reductases (SDR) family.</text>
</comment>
<reference evidence="3 4" key="1">
    <citation type="submission" date="2018-09" db="EMBL/GenBank/DDBJ databases">
        <title>Roseovarius spongiae sp. nov., isolated from a marine sponge.</title>
        <authorList>
            <person name="Zhuang L."/>
            <person name="Luo L."/>
        </authorList>
    </citation>
    <scope>NUCLEOTIDE SEQUENCE [LARGE SCALE GENOMIC DNA]</scope>
    <source>
        <strain evidence="3 4">HN-E21</strain>
    </source>
</reference>
<protein>
    <submittedName>
        <fullName evidence="3">SDR family oxidoreductase</fullName>
    </submittedName>
</protein>
<dbReference type="OrthoDB" id="9789398at2"/>
<dbReference type="GO" id="GO:0016491">
    <property type="term" value="F:oxidoreductase activity"/>
    <property type="evidence" value="ECO:0007669"/>
    <property type="project" value="UniProtKB-KW"/>
</dbReference>
<evidence type="ECO:0000256" key="2">
    <source>
        <dbReference type="ARBA" id="ARBA00023002"/>
    </source>
</evidence>
<sequence length="243" mass="25612">MSEFKGKVALVTGASSGMGAATARLLARRGARVFTAQRGAAEFEAVRADLAEPEAPERVIAHVADAAGRLDILVNNAGVMREGTVEETSLEDWHVQLQVNLTAPFLMIRHAMPLLRAARGVIVNVGSIEGLGANPRHPAYGASKAGLHGLTRAVAVDHGADGVRCNAVAPGWIDTPLNEDFIDSQPDPARFRAQIGGIHPLRRTGRTDEVAQLVCWLASDAASFVTGQVYAVDGGRTAQLSLP</sequence>
<keyword evidence="4" id="KW-1185">Reference proteome</keyword>
<dbReference type="CDD" id="cd05233">
    <property type="entry name" value="SDR_c"/>
    <property type="match status" value="1"/>
</dbReference>
<dbReference type="PRINTS" id="PR00080">
    <property type="entry name" value="SDRFAMILY"/>
</dbReference>
<gene>
    <name evidence="3" type="ORF">D6850_01235</name>
</gene>
<dbReference type="PROSITE" id="PS00061">
    <property type="entry name" value="ADH_SHORT"/>
    <property type="match status" value="1"/>
</dbReference>
<dbReference type="EMBL" id="RAPE01000001">
    <property type="protein sequence ID" value="RKF16221.1"/>
    <property type="molecule type" value="Genomic_DNA"/>
</dbReference>
<dbReference type="AlphaFoldDB" id="A0A3A8B3W5"/>
<dbReference type="PANTHER" id="PTHR24321:SF8">
    <property type="entry name" value="ESTRADIOL 17-BETA-DEHYDROGENASE 8-RELATED"/>
    <property type="match status" value="1"/>
</dbReference>
<dbReference type="InterPro" id="IPR020904">
    <property type="entry name" value="Sc_DH/Rdtase_CS"/>
</dbReference>
<dbReference type="Proteomes" id="UP000281128">
    <property type="component" value="Unassembled WGS sequence"/>
</dbReference>
<dbReference type="InterPro" id="IPR002347">
    <property type="entry name" value="SDR_fam"/>
</dbReference>
<name>A0A3A8B3W5_9RHOB</name>
<dbReference type="Pfam" id="PF13561">
    <property type="entry name" value="adh_short_C2"/>
    <property type="match status" value="1"/>
</dbReference>
<proteinExistence type="inferred from homology"/>
<dbReference type="Gene3D" id="3.40.50.720">
    <property type="entry name" value="NAD(P)-binding Rossmann-like Domain"/>
    <property type="match status" value="1"/>
</dbReference>
<evidence type="ECO:0000256" key="1">
    <source>
        <dbReference type="ARBA" id="ARBA00006484"/>
    </source>
</evidence>
<dbReference type="PANTHER" id="PTHR24321">
    <property type="entry name" value="DEHYDROGENASES, SHORT CHAIN"/>
    <property type="match status" value="1"/>
</dbReference>
<accession>A0A3A8B3W5</accession>
<keyword evidence="2" id="KW-0560">Oxidoreductase</keyword>
<dbReference type="PRINTS" id="PR00081">
    <property type="entry name" value="GDHRDH"/>
</dbReference>
<dbReference type="RefSeq" id="WP_121163192.1">
    <property type="nucleotide sequence ID" value="NZ_RAPE01000001.1"/>
</dbReference>
<evidence type="ECO:0000313" key="4">
    <source>
        <dbReference type="Proteomes" id="UP000281128"/>
    </source>
</evidence>
<evidence type="ECO:0000313" key="3">
    <source>
        <dbReference type="EMBL" id="RKF16221.1"/>
    </source>
</evidence>